<dbReference type="Proteomes" id="UP000019473">
    <property type="component" value="Unassembled WGS sequence"/>
</dbReference>
<name>W9VW69_9EURO</name>
<accession>W9VW69</accession>
<reference evidence="1 2" key="1">
    <citation type="submission" date="2013-03" db="EMBL/GenBank/DDBJ databases">
        <title>The Genome Sequence of Cladophialophora yegresii CBS 114405.</title>
        <authorList>
            <consortium name="The Broad Institute Genomics Platform"/>
            <person name="Cuomo C."/>
            <person name="de Hoog S."/>
            <person name="Gorbushina A."/>
            <person name="Walker B."/>
            <person name="Young S.K."/>
            <person name="Zeng Q."/>
            <person name="Gargeya S."/>
            <person name="Fitzgerald M."/>
            <person name="Haas B."/>
            <person name="Abouelleil A."/>
            <person name="Allen A.W."/>
            <person name="Alvarado L."/>
            <person name="Arachchi H.M."/>
            <person name="Berlin A.M."/>
            <person name="Chapman S.B."/>
            <person name="Gainer-Dewar J."/>
            <person name="Goldberg J."/>
            <person name="Griggs A."/>
            <person name="Gujja S."/>
            <person name="Hansen M."/>
            <person name="Howarth C."/>
            <person name="Imamovic A."/>
            <person name="Ireland A."/>
            <person name="Larimer J."/>
            <person name="McCowan C."/>
            <person name="Murphy C."/>
            <person name="Pearson M."/>
            <person name="Poon T.W."/>
            <person name="Priest M."/>
            <person name="Roberts A."/>
            <person name="Saif S."/>
            <person name="Shea T."/>
            <person name="Sisk P."/>
            <person name="Sykes S."/>
            <person name="Wortman J."/>
            <person name="Nusbaum C."/>
            <person name="Birren B."/>
        </authorList>
    </citation>
    <scope>NUCLEOTIDE SEQUENCE [LARGE SCALE GENOMIC DNA]</scope>
    <source>
        <strain evidence="1 2">CBS 114405</strain>
    </source>
</reference>
<dbReference type="STRING" id="1182544.W9VW69"/>
<keyword evidence="2" id="KW-1185">Reference proteome</keyword>
<dbReference type="HOGENOM" id="CLU_528926_0_0_1"/>
<dbReference type="eggNOG" id="ENOG502SVBB">
    <property type="taxonomic scope" value="Eukaryota"/>
</dbReference>
<proteinExistence type="predicted"/>
<evidence type="ECO:0000313" key="1">
    <source>
        <dbReference type="EMBL" id="EXJ59903.1"/>
    </source>
</evidence>
<dbReference type="VEuPathDB" id="FungiDB:A1O7_04050"/>
<evidence type="ECO:0000313" key="2">
    <source>
        <dbReference type="Proteomes" id="UP000019473"/>
    </source>
</evidence>
<dbReference type="OrthoDB" id="5428055at2759"/>
<gene>
    <name evidence="1" type="ORF">A1O7_04050</name>
</gene>
<organism evidence="1 2">
    <name type="scientific">Cladophialophora yegresii CBS 114405</name>
    <dbReference type="NCBI Taxonomy" id="1182544"/>
    <lineage>
        <taxon>Eukaryota</taxon>
        <taxon>Fungi</taxon>
        <taxon>Dikarya</taxon>
        <taxon>Ascomycota</taxon>
        <taxon>Pezizomycotina</taxon>
        <taxon>Eurotiomycetes</taxon>
        <taxon>Chaetothyriomycetidae</taxon>
        <taxon>Chaetothyriales</taxon>
        <taxon>Herpotrichiellaceae</taxon>
        <taxon>Cladophialophora</taxon>
    </lineage>
</organism>
<dbReference type="AlphaFoldDB" id="W9VW69"/>
<dbReference type="RefSeq" id="XP_007756256.1">
    <property type="nucleotide sequence ID" value="XM_007758066.1"/>
</dbReference>
<protein>
    <submittedName>
        <fullName evidence="1">Uncharacterized protein</fullName>
    </submittedName>
</protein>
<sequence length="515" mass="58676">MPQSGSLIRASDVVWHPEFTRRCRDLNLRELEKSHLEWLAQSVADTVEDVERARAAQLDVNIAPLFIRDDDDEISAEADKVEAFCPKTTLRHLLTETVEGGTSPSPKALLDERSINGGVISERRNKGPLTARQLYQALSEPRYRSNQAQYLDVRHRHIYLTDLDPECVCAIFGTAPHYQKRAVGSLVYRHLQSAPHTTVSISPQGHNFAFAFHLRYKLMRRSDTPNLDTRRFANNTALREYRNVSFLDKRGNQPGIHCYEAQISYLVTGNDDSLWDSLCISDNYFNSKQAGTSLTDVYEEISQDADGLVALDPSTRGEAGPDFPATDPREKFPRTLAYHLKRVTAEYMRIVDWLNDPVRDYAQCKHNRQHLSKRPHTKMKDEGFDTLKWSAEVKDLADMFSMEVADIKDEVGSFLEKNHILFPSELCGPAISDIIDNMEELEKVQRRLRSVSSRCKSLIETEQNLLQQFPAEIGRKTEFISKSIYPVMIATGIFSMQDHVLPFKANTTAFPPKLV</sequence>
<comment type="caution">
    <text evidence="1">The sequence shown here is derived from an EMBL/GenBank/DDBJ whole genome shotgun (WGS) entry which is preliminary data.</text>
</comment>
<dbReference type="EMBL" id="AMGW01000003">
    <property type="protein sequence ID" value="EXJ59903.1"/>
    <property type="molecule type" value="Genomic_DNA"/>
</dbReference>
<dbReference type="GeneID" id="19178641"/>